<feature type="domain" description="Uroporphyrinogen decarboxylase (URO-D)" evidence="1">
    <location>
        <begin position="5"/>
        <end position="345"/>
    </location>
</feature>
<gene>
    <name evidence="2" type="ORF">Uis1B_0513</name>
</gene>
<evidence type="ECO:0000259" key="1">
    <source>
        <dbReference type="Pfam" id="PF01208"/>
    </source>
</evidence>
<accession>A0A2N5JBV0</accession>
<dbReference type="Gene3D" id="3.20.20.210">
    <property type="match status" value="1"/>
</dbReference>
<dbReference type="PANTHER" id="PTHR47099">
    <property type="entry name" value="METHYLCOBAMIDE:COM METHYLTRANSFERASE MTBA"/>
    <property type="match status" value="1"/>
</dbReference>
<protein>
    <submittedName>
        <fullName evidence="2">Uroporphyrinogen-III decarboxylase</fullName>
    </submittedName>
</protein>
<dbReference type="PANTHER" id="PTHR47099:SF1">
    <property type="entry name" value="METHYLCOBAMIDE:COM METHYLTRANSFERASE MTBA"/>
    <property type="match status" value="1"/>
</dbReference>
<dbReference type="Proteomes" id="UP000235050">
    <property type="component" value="Unassembled WGS sequence"/>
</dbReference>
<dbReference type="EMBL" id="NMWU01000007">
    <property type="protein sequence ID" value="PLS31692.1"/>
    <property type="molecule type" value="Genomic_DNA"/>
</dbReference>
<dbReference type="GO" id="GO:0006779">
    <property type="term" value="P:porphyrin-containing compound biosynthetic process"/>
    <property type="evidence" value="ECO:0007669"/>
    <property type="project" value="InterPro"/>
</dbReference>
<keyword evidence="3" id="KW-1185">Reference proteome</keyword>
<name>A0A2N5JBV0_9BIFI</name>
<sequence length="347" mass="38128">MTEWTKRDRLAAVFAGEKADRPPLSAYTHEVAAERTGEALTRASLDYAKKWDWDWIKLNPRTVHYAEAWGNTYDYDNYPVPGLPIPAQTHAVINDVEDTWKIDALDLTANEPIQEQLGVIRDVTAGAPDTPVFATLYSPLNVFTKLAGIPFTSNAPAAPGSTSTLTIQDFIRGDRAGLHHALHAIAETLAFYAEEQRRAGAEGLVFVIAALTKPDFLTEAEFNEFSRPYDNIVLDGAKGSYRVVHTCGEQSHPEWFQDYPLEGINWDHTDDTNADFDAPLAKTKVGGVNHALLSGFLDVDSIADEVRREVTEARRAADDVLVVAPSCSIASTAPDEALNAYKEAVLD</sequence>
<dbReference type="OrthoDB" id="7375127at2"/>
<dbReference type="InterPro" id="IPR052024">
    <property type="entry name" value="Methanogen_methyltrans"/>
</dbReference>
<dbReference type="InterPro" id="IPR038071">
    <property type="entry name" value="UROD/MetE-like_sf"/>
</dbReference>
<reference evidence="2 3" key="1">
    <citation type="submission" date="2017-07" db="EMBL/GenBank/DDBJ databases">
        <title>Bifidobacterium novel species.</title>
        <authorList>
            <person name="Lugli G.A."/>
            <person name="Milani C."/>
            <person name="Duranti S."/>
            <person name="Mangifesta M."/>
        </authorList>
    </citation>
    <scope>NUCLEOTIDE SEQUENCE [LARGE SCALE GENOMIC DNA]</scope>
    <source>
        <strain evidence="3">Uis1B</strain>
    </source>
</reference>
<comment type="caution">
    <text evidence="2">The sequence shown here is derived from an EMBL/GenBank/DDBJ whole genome shotgun (WGS) entry which is preliminary data.</text>
</comment>
<dbReference type="InterPro" id="IPR000257">
    <property type="entry name" value="Uroporphyrinogen_deCOase"/>
</dbReference>
<evidence type="ECO:0000313" key="3">
    <source>
        <dbReference type="Proteomes" id="UP000235050"/>
    </source>
</evidence>
<dbReference type="AlphaFoldDB" id="A0A2N5JBV0"/>
<proteinExistence type="predicted"/>
<evidence type="ECO:0000313" key="2">
    <source>
        <dbReference type="EMBL" id="PLS31692.1"/>
    </source>
</evidence>
<dbReference type="Pfam" id="PF01208">
    <property type="entry name" value="URO-D"/>
    <property type="match status" value="1"/>
</dbReference>
<dbReference type="GO" id="GO:0004853">
    <property type="term" value="F:uroporphyrinogen decarboxylase activity"/>
    <property type="evidence" value="ECO:0007669"/>
    <property type="project" value="InterPro"/>
</dbReference>
<organism evidence="2 3">
    <name type="scientific">Bifidobacterium margollesii</name>
    <dbReference type="NCBI Taxonomy" id="2020964"/>
    <lineage>
        <taxon>Bacteria</taxon>
        <taxon>Bacillati</taxon>
        <taxon>Actinomycetota</taxon>
        <taxon>Actinomycetes</taxon>
        <taxon>Bifidobacteriales</taxon>
        <taxon>Bifidobacteriaceae</taxon>
        <taxon>Bifidobacterium</taxon>
    </lineage>
</organism>
<dbReference type="SUPFAM" id="SSF51726">
    <property type="entry name" value="UROD/MetE-like"/>
    <property type="match status" value="1"/>
</dbReference>
<dbReference type="RefSeq" id="WP_101615291.1">
    <property type="nucleotide sequence ID" value="NZ_NMWU01000007.1"/>
</dbReference>